<name>A0ACB8RVE1_9AGAM</name>
<dbReference type="Proteomes" id="UP000814033">
    <property type="component" value="Unassembled WGS sequence"/>
</dbReference>
<proteinExistence type="predicted"/>
<reference evidence="1" key="2">
    <citation type="journal article" date="2022" name="New Phytol.">
        <title>Evolutionary transition to the ectomycorrhizal habit in the genomes of a hyperdiverse lineage of mushroom-forming fungi.</title>
        <authorList>
            <person name="Looney B."/>
            <person name="Miyauchi S."/>
            <person name="Morin E."/>
            <person name="Drula E."/>
            <person name="Courty P.E."/>
            <person name="Kohler A."/>
            <person name="Kuo A."/>
            <person name="LaButti K."/>
            <person name="Pangilinan J."/>
            <person name="Lipzen A."/>
            <person name="Riley R."/>
            <person name="Andreopoulos W."/>
            <person name="He G."/>
            <person name="Johnson J."/>
            <person name="Nolan M."/>
            <person name="Tritt A."/>
            <person name="Barry K.W."/>
            <person name="Grigoriev I.V."/>
            <person name="Nagy L.G."/>
            <person name="Hibbett D."/>
            <person name="Henrissat B."/>
            <person name="Matheny P.B."/>
            <person name="Labbe J."/>
            <person name="Martin F.M."/>
        </authorList>
    </citation>
    <scope>NUCLEOTIDE SEQUENCE</scope>
    <source>
        <strain evidence="1">FP105234-sp</strain>
    </source>
</reference>
<protein>
    <submittedName>
        <fullName evidence="1">Uncharacterized protein</fullName>
    </submittedName>
</protein>
<evidence type="ECO:0000313" key="2">
    <source>
        <dbReference type="Proteomes" id="UP000814033"/>
    </source>
</evidence>
<dbReference type="EMBL" id="MU275898">
    <property type="protein sequence ID" value="KAI0047787.1"/>
    <property type="molecule type" value="Genomic_DNA"/>
</dbReference>
<comment type="caution">
    <text evidence="1">The sequence shown here is derived from an EMBL/GenBank/DDBJ whole genome shotgun (WGS) entry which is preliminary data.</text>
</comment>
<reference evidence="1" key="1">
    <citation type="submission" date="2021-02" db="EMBL/GenBank/DDBJ databases">
        <authorList>
            <consortium name="DOE Joint Genome Institute"/>
            <person name="Ahrendt S."/>
            <person name="Looney B.P."/>
            <person name="Miyauchi S."/>
            <person name="Morin E."/>
            <person name="Drula E."/>
            <person name="Courty P.E."/>
            <person name="Chicoki N."/>
            <person name="Fauchery L."/>
            <person name="Kohler A."/>
            <person name="Kuo A."/>
            <person name="Labutti K."/>
            <person name="Pangilinan J."/>
            <person name="Lipzen A."/>
            <person name="Riley R."/>
            <person name="Andreopoulos W."/>
            <person name="He G."/>
            <person name="Johnson J."/>
            <person name="Barry K.W."/>
            <person name="Grigoriev I.V."/>
            <person name="Nagy L."/>
            <person name="Hibbett D."/>
            <person name="Henrissat B."/>
            <person name="Matheny P.B."/>
            <person name="Labbe J."/>
            <person name="Martin F."/>
        </authorList>
    </citation>
    <scope>NUCLEOTIDE SEQUENCE</scope>
    <source>
        <strain evidence="1">FP105234-sp</strain>
    </source>
</reference>
<gene>
    <name evidence="1" type="ORF">FA95DRAFT_1492095</name>
</gene>
<evidence type="ECO:0000313" key="1">
    <source>
        <dbReference type="EMBL" id="KAI0047787.1"/>
    </source>
</evidence>
<keyword evidence="2" id="KW-1185">Reference proteome</keyword>
<sequence length="109" mass="12333">MGGLLVARVIQFVTLVHRDTDFPCALVEWFLPVGGMPDPVTGMWIVRPERGRPVDLIHLDTVVRSCHLIGVYGNAPIPRNLQFSQSHTAFKAFYLNSYADYHMHELLLS</sequence>
<organism evidence="1 2">
    <name type="scientific">Auriscalpium vulgare</name>
    <dbReference type="NCBI Taxonomy" id="40419"/>
    <lineage>
        <taxon>Eukaryota</taxon>
        <taxon>Fungi</taxon>
        <taxon>Dikarya</taxon>
        <taxon>Basidiomycota</taxon>
        <taxon>Agaricomycotina</taxon>
        <taxon>Agaricomycetes</taxon>
        <taxon>Russulales</taxon>
        <taxon>Auriscalpiaceae</taxon>
        <taxon>Auriscalpium</taxon>
    </lineage>
</organism>
<accession>A0ACB8RVE1</accession>